<evidence type="ECO:0000259" key="5">
    <source>
        <dbReference type="PROSITE" id="PS51294"/>
    </source>
</evidence>
<dbReference type="Gene3D" id="1.10.10.60">
    <property type="entry name" value="Homeodomain-like"/>
    <property type="match status" value="1"/>
</dbReference>
<proteinExistence type="predicted"/>
<evidence type="ECO:0000313" key="7">
    <source>
        <dbReference type="Proteomes" id="UP001370490"/>
    </source>
</evidence>
<feature type="region of interest" description="Disordered" evidence="3">
    <location>
        <begin position="1"/>
        <end position="23"/>
    </location>
</feature>
<keyword evidence="7" id="KW-1185">Reference proteome</keyword>
<comment type="subcellular location">
    <subcellularLocation>
        <location evidence="1">Nucleus</location>
    </subcellularLocation>
</comment>
<dbReference type="InterPro" id="IPR017930">
    <property type="entry name" value="Myb_dom"/>
</dbReference>
<reference evidence="6 7" key="1">
    <citation type="submission" date="2023-12" db="EMBL/GenBank/DDBJ databases">
        <title>A high-quality genome assembly for Dillenia turbinata (Dilleniales).</title>
        <authorList>
            <person name="Chanderbali A."/>
        </authorList>
    </citation>
    <scope>NUCLEOTIDE SEQUENCE [LARGE SCALE GENOMIC DNA]</scope>
    <source>
        <strain evidence="6">LSX21</strain>
        <tissue evidence="6">Leaf</tissue>
    </source>
</reference>
<dbReference type="PROSITE" id="PS51294">
    <property type="entry name" value="HTH_MYB"/>
    <property type="match status" value="1"/>
</dbReference>
<dbReference type="EMBL" id="JBAMMX010000020">
    <property type="protein sequence ID" value="KAK6920702.1"/>
    <property type="molecule type" value="Genomic_DNA"/>
</dbReference>
<dbReference type="Proteomes" id="UP001370490">
    <property type="component" value="Unassembled WGS sequence"/>
</dbReference>
<evidence type="ECO:0000313" key="6">
    <source>
        <dbReference type="EMBL" id="KAK6920702.1"/>
    </source>
</evidence>
<organism evidence="6 7">
    <name type="scientific">Dillenia turbinata</name>
    <dbReference type="NCBI Taxonomy" id="194707"/>
    <lineage>
        <taxon>Eukaryota</taxon>
        <taxon>Viridiplantae</taxon>
        <taxon>Streptophyta</taxon>
        <taxon>Embryophyta</taxon>
        <taxon>Tracheophyta</taxon>
        <taxon>Spermatophyta</taxon>
        <taxon>Magnoliopsida</taxon>
        <taxon>eudicotyledons</taxon>
        <taxon>Gunneridae</taxon>
        <taxon>Pentapetalae</taxon>
        <taxon>Dilleniales</taxon>
        <taxon>Dilleniaceae</taxon>
        <taxon>Dillenia</taxon>
    </lineage>
</organism>
<dbReference type="AlphaFoldDB" id="A0AAN8Z1B5"/>
<feature type="domain" description="HTH myb-type" evidence="5">
    <location>
        <begin position="319"/>
        <end position="377"/>
    </location>
</feature>
<dbReference type="Pfam" id="PF00249">
    <property type="entry name" value="Myb_DNA-binding"/>
    <property type="match status" value="1"/>
</dbReference>
<evidence type="ECO:0000256" key="2">
    <source>
        <dbReference type="ARBA" id="ARBA00023242"/>
    </source>
</evidence>
<evidence type="ECO:0000259" key="4">
    <source>
        <dbReference type="PROSITE" id="PS50090"/>
    </source>
</evidence>
<dbReference type="InterPro" id="IPR009057">
    <property type="entry name" value="Homeodomain-like_sf"/>
</dbReference>
<dbReference type="CDD" id="cd00167">
    <property type="entry name" value="SANT"/>
    <property type="match status" value="1"/>
</dbReference>
<comment type="caution">
    <text evidence="6">The sequence shown here is derived from an EMBL/GenBank/DDBJ whole genome shotgun (WGS) entry which is preliminary data.</text>
</comment>
<dbReference type="PROSITE" id="PS50090">
    <property type="entry name" value="MYB_LIKE"/>
    <property type="match status" value="1"/>
</dbReference>
<accession>A0AAN8Z1B5</accession>
<dbReference type="InterPro" id="IPR001005">
    <property type="entry name" value="SANT/Myb"/>
</dbReference>
<dbReference type="SMART" id="SM00717">
    <property type="entry name" value="SANT"/>
    <property type="match status" value="1"/>
</dbReference>
<sequence>MENCHTSQPSLSYDKYQNTDENNVHPMDTTNNLVFTSNEMFNPHSVHQLPSSELDPDFGVPSAPFDVNNGCVLTTPNGVLQGFSNNFFEVEPSLDHNHVSPTTPQVHPVDTTHNLVFSSNEMFYPHSIHQLPSSGLDPYFGVPRAPSDENNRCLLSTPSNGVLQGFSNNFFEVEPFLDHNHVSPTTPQVHPVDTTNNLFFSSNEMFYPHSIHQPYLSGLDPHFGVPSAPFEQMSSGVTKNMALPHNVEAPFTLNNVNGEINPSNGSMLEDVFDQLDQLIPLDYEEPNKVCNDDPVDQIQEINNDREQYKSLEPNTRTSRHRASRQQWSDHEDSLLRELVRIYTKAGRTHWISVSKRIGTRSGKQCRERWLNHLRPGIKLYRMQSTIASIFHHLSLGKMQILLYPIASDKDCH</sequence>
<feature type="compositionally biased region" description="Polar residues" evidence="3">
    <location>
        <begin position="1"/>
        <end position="21"/>
    </location>
</feature>
<keyword evidence="2" id="KW-0539">Nucleus</keyword>
<gene>
    <name evidence="6" type="ORF">RJ641_014380</name>
</gene>
<evidence type="ECO:0000256" key="3">
    <source>
        <dbReference type="SAM" id="MobiDB-lite"/>
    </source>
</evidence>
<feature type="domain" description="Myb-like" evidence="4">
    <location>
        <begin position="319"/>
        <end position="373"/>
    </location>
</feature>
<dbReference type="SUPFAM" id="SSF46689">
    <property type="entry name" value="Homeodomain-like"/>
    <property type="match status" value="1"/>
</dbReference>
<evidence type="ECO:0000256" key="1">
    <source>
        <dbReference type="ARBA" id="ARBA00004123"/>
    </source>
</evidence>
<protein>
    <submittedName>
        <fullName evidence="6">SANT/Myb domain</fullName>
    </submittedName>
</protein>
<dbReference type="GO" id="GO:0005634">
    <property type="term" value="C:nucleus"/>
    <property type="evidence" value="ECO:0007669"/>
    <property type="project" value="UniProtKB-SubCell"/>
</dbReference>
<name>A0AAN8Z1B5_9MAGN</name>